<dbReference type="AlphaFoldDB" id="A0AAV9JF66"/>
<keyword evidence="1" id="KW-0732">Signal</keyword>
<evidence type="ECO:0000313" key="3">
    <source>
        <dbReference type="Proteomes" id="UP001324427"/>
    </source>
</evidence>
<accession>A0AAV9JF66</accession>
<proteinExistence type="predicted"/>
<dbReference type="EMBL" id="JAVFHQ010000030">
    <property type="protein sequence ID" value="KAK4543657.1"/>
    <property type="molecule type" value="Genomic_DNA"/>
</dbReference>
<protein>
    <recommendedName>
        <fullName evidence="4">Secreted protein</fullName>
    </recommendedName>
</protein>
<dbReference type="Proteomes" id="UP001324427">
    <property type="component" value="Unassembled WGS sequence"/>
</dbReference>
<organism evidence="2 3">
    <name type="scientific">Oleoguttula mirabilis</name>
    <dbReference type="NCBI Taxonomy" id="1507867"/>
    <lineage>
        <taxon>Eukaryota</taxon>
        <taxon>Fungi</taxon>
        <taxon>Dikarya</taxon>
        <taxon>Ascomycota</taxon>
        <taxon>Pezizomycotina</taxon>
        <taxon>Dothideomycetes</taxon>
        <taxon>Dothideomycetidae</taxon>
        <taxon>Mycosphaerellales</taxon>
        <taxon>Teratosphaeriaceae</taxon>
        <taxon>Oleoguttula</taxon>
    </lineage>
</organism>
<evidence type="ECO:0008006" key="4">
    <source>
        <dbReference type="Google" id="ProtNLM"/>
    </source>
</evidence>
<feature type="chain" id="PRO_5043990068" description="Secreted protein" evidence="1">
    <location>
        <begin position="17"/>
        <end position="90"/>
    </location>
</feature>
<evidence type="ECO:0000256" key="1">
    <source>
        <dbReference type="SAM" id="SignalP"/>
    </source>
</evidence>
<keyword evidence="3" id="KW-1185">Reference proteome</keyword>
<sequence length="90" mass="9744">MAGVLCLIALVVAAAANPTAAPLGCVGAREPGIGGGDEEEEEEEEARKWLAAMVVRCRKSMGFEMELGSPRTLKQMIGVQRVMRWQLNEE</sequence>
<feature type="signal peptide" evidence="1">
    <location>
        <begin position="1"/>
        <end position="16"/>
    </location>
</feature>
<comment type="caution">
    <text evidence="2">The sequence shown here is derived from an EMBL/GenBank/DDBJ whole genome shotgun (WGS) entry which is preliminary data.</text>
</comment>
<name>A0AAV9JF66_9PEZI</name>
<evidence type="ECO:0000313" key="2">
    <source>
        <dbReference type="EMBL" id="KAK4543657.1"/>
    </source>
</evidence>
<reference evidence="2 3" key="1">
    <citation type="submission" date="2021-11" db="EMBL/GenBank/DDBJ databases">
        <title>Black yeast isolated from Biological Soil Crust.</title>
        <authorList>
            <person name="Kurbessoian T."/>
        </authorList>
    </citation>
    <scope>NUCLEOTIDE SEQUENCE [LARGE SCALE GENOMIC DNA]</scope>
    <source>
        <strain evidence="2 3">CCFEE 5522</strain>
    </source>
</reference>
<gene>
    <name evidence="2" type="ORF">LTR36_005302</name>
</gene>